<comment type="caution">
    <text evidence="1">The sequence shown here is derived from an EMBL/GenBank/DDBJ whole genome shotgun (WGS) entry which is preliminary data.</text>
</comment>
<dbReference type="AlphaFoldDB" id="A0A8H7EVD4"/>
<sequence length="222" mass="24977">MEAKSAPNGYVPCKRHPMPRVLGTKVDFTSDMARPPMQRHLMVCVGENGLEWSRSKVEAVQGGLVEAMDNLKRDWILEQRKNKTPMTIPDTDREVFATVAERPSHHPWPTCDVIVFPDFRIYPAVQPDALKSSSFSNLLTALWTNPSTQLPEDAKRLEDVDAVVLVCTHTQRDKRCGVMGPMIVDEFRRVLKAKGLLKEGNKGKIEVWGTSHFGGLYAFEST</sequence>
<dbReference type="Pfam" id="PF06999">
    <property type="entry name" value="Suc_Fer-like"/>
    <property type="match status" value="1"/>
</dbReference>
<organism evidence="1 2">
    <name type="scientific">Apophysomyces ossiformis</name>
    <dbReference type="NCBI Taxonomy" id="679940"/>
    <lineage>
        <taxon>Eukaryota</taxon>
        <taxon>Fungi</taxon>
        <taxon>Fungi incertae sedis</taxon>
        <taxon>Mucoromycota</taxon>
        <taxon>Mucoromycotina</taxon>
        <taxon>Mucoromycetes</taxon>
        <taxon>Mucorales</taxon>
        <taxon>Mucorineae</taxon>
        <taxon>Mucoraceae</taxon>
        <taxon>Apophysomyces</taxon>
    </lineage>
</organism>
<evidence type="ECO:0000313" key="2">
    <source>
        <dbReference type="Proteomes" id="UP000605846"/>
    </source>
</evidence>
<dbReference type="Proteomes" id="UP000605846">
    <property type="component" value="Unassembled WGS sequence"/>
</dbReference>
<dbReference type="EMBL" id="JABAYA010000006">
    <property type="protein sequence ID" value="KAF7731865.1"/>
    <property type="molecule type" value="Genomic_DNA"/>
</dbReference>
<evidence type="ECO:0000313" key="1">
    <source>
        <dbReference type="EMBL" id="KAF7731865.1"/>
    </source>
</evidence>
<reference evidence="1" key="1">
    <citation type="submission" date="2020-01" db="EMBL/GenBank/DDBJ databases">
        <title>Genome Sequencing of Three Apophysomyces-Like Fungal Strains Confirms a Novel Fungal Genus in the Mucoromycota with divergent Burkholderia-like Endosymbiotic Bacteria.</title>
        <authorList>
            <person name="Stajich J.E."/>
            <person name="Macias A.M."/>
            <person name="Carter-House D."/>
            <person name="Lovett B."/>
            <person name="Kasson L.R."/>
            <person name="Berry K."/>
            <person name="Grigoriev I."/>
            <person name="Chang Y."/>
            <person name="Spatafora J."/>
            <person name="Kasson M.T."/>
        </authorList>
    </citation>
    <scope>NUCLEOTIDE SEQUENCE</scope>
    <source>
        <strain evidence="1">NRRL A-21654</strain>
    </source>
</reference>
<dbReference type="PANTHER" id="PTHR31902">
    <property type="entry name" value="ACTIN PATCHES DISTAL PROTEIN 1"/>
    <property type="match status" value="1"/>
</dbReference>
<dbReference type="InterPro" id="IPR009737">
    <property type="entry name" value="Aim32/Apd1-like"/>
</dbReference>
<name>A0A8H7EVD4_9FUNG</name>
<dbReference type="OrthoDB" id="10253744at2759"/>
<proteinExistence type="predicted"/>
<dbReference type="PANTHER" id="PTHR31902:SF14">
    <property type="entry name" value="ACTIN PATCHES DISTAL PROTEIN 1"/>
    <property type="match status" value="1"/>
</dbReference>
<gene>
    <name evidence="1" type="ORF">EC973_007696</name>
</gene>
<accession>A0A8H7EVD4</accession>
<protein>
    <submittedName>
        <fullName evidence="1">Uncharacterized protein</fullName>
    </submittedName>
</protein>
<keyword evidence="2" id="KW-1185">Reference proteome</keyword>